<evidence type="ECO:0000313" key="2">
    <source>
        <dbReference type="Proteomes" id="UP001593833"/>
    </source>
</evidence>
<protein>
    <submittedName>
        <fullName evidence="1">DUF692 family multinuclear iron-containing protein</fullName>
    </submittedName>
</protein>
<evidence type="ECO:0000313" key="1">
    <source>
        <dbReference type="EMBL" id="MFC1572569.1"/>
    </source>
</evidence>
<dbReference type="EMBL" id="JBHPKH010000021">
    <property type="protein sequence ID" value="MFC1572569.1"/>
    <property type="molecule type" value="Genomic_DNA"/>
</dbReference>
<dbReference type="InterPro" id="IPR036237">
    <property type="entry name" value="Xyl_isomerase-like_sf"/>
</dbReference>
<organism evidence="1 2">
    <name type="scientific">Eiseniibacteriota bacterium</name>
    <dbReference type="NCBI Taxonomy" id="2212470"/>
    <lineage>
        <taxon>Bacteria</taxon>
        <taxon>Candidatus Eiseniibacteriota</taxon>
    </lineage>
</organism>
<dbReference type="Pfam" id="PF05114">
    <property type="entry name" value="MbnB_TglH_ChrH"/>
    <property type="match status" value="1"/>
</dbReference>
<comment type="caution">
    <text evidence="1">The sequence shown here is derived from an EMBL/GenBank/DDBJ whole genome shotgun (WGS) entry which is preliminary data.</text>
</comment>
<dbReference type="Gene3D" id="3.20.20.150">
    <property type="entry name" value="Divalent-metal-dependent TIM barrel enzymes"/>
    <property type="match status" value="1"/>
</dbReference>
<dbReference type="Proteomes" id="UP001593833">
    <property type="component" value="Unassembled WGS sequence"/>
</dbReference>
<keyword evidence="2" id="KW-1185">Reference proteome</keyword>
<accession>A0ABV6YK71</accession>
<sequence length="273" mass="30376">MIRLGITYRQELDCLSDELCQLIDVLEITHGSSPAWWTGPITRHLVRTSSGQRLSLLQPTLVQQAVTDDFLASSHSGNAMLLSVHLGYPCAIHRIGAHNFPLSPVVSEAEAVARFNESLRLVRSLYPGTLAVENLDYHEGGAYEHICTPRFISTILENNRDLGLLLDISHAEVSAVKLGGLTAQYRLQAAREYINRLPLERLVEIHLCAPVVSGNDLADTEHAPVTEIELALLEELLSLPQLRVVNLESTKNELDQLRTISEIMKHHRCSRAD</sequence>
<proteinExistence type="predicted"/>
<dbReference type="SUPFAM" id="SSF51658">
    <property type="entry name" value="Xylose isomerase-like"/>
    <property type="match status" value="1"/>
</dbReference>
<dbReference type="InterPro" id="IPR007801">
    <property type="entry name" value="MbnB/TglH/ChrH"/>
</dbReference>
<name>A0ABV6YK71_UNCEI</name>
<reference evidence="1 2" key="1">
    <citation type="submission" date="2024-09" db="EMBL/GenBank/DDBJ databases">
        <authorList>
            <person name="D'Angelo T."/>
        </authorList>
    </citation>
    <scope>NUCLEOTIDE SEQUENCE [LARGE SCALE GENOMIC DNA]</scope>
    <source>
        <strain evidence="1">SAG AM-320-E07</strain>
    </source>
</reference>
<gene>
    <name evidence="1" type="ORF">ACFL6M_03115</name>
</gene>